<dbReference type="PANTHER" id="PTHR36928:SF1">
    <property type="entry name" value="PHOSPHATASE YCDX-RELATED"/>
    <property type="match status" value="1"/>
</dbReference>
<dbReference type="Pfam" id="PF02811">
    <property type="entry name" value="PHP"/>
    <property type="match status" value="1"/>
</dbReference>
<dbReference type="GO" id="GO:0008270">
    <property type="term" value="F:zinc ion binding"/>
    <property type="evidence" value="ECO:0007669"/>
    <property type="project" value="TreeGrafter"/>
</dbReference>
<dbReference type="GO" id="GO:0042578">
    <property type="term" value="F:phosphoric ester hydrolase activity"/>
    <property type="evidence" value="ECO:0007669"/>
    <property type="project" value="TreeGrafter"/>
</dbReference>
<dbReference type="GO" id="GO:0005829">
    <property type="term" value="C:cytosol"/>
    <property type="evidence" value="ECO:0007669"/>
    <property type="project" value="TreeGrafter"/>
</dbReference>
<name>A0A498D220_9FIRM</name>
<evidence type="ECO:0000259" key="1">
    <source>
        <dbReference type="Pfam" id="PF02811"/>
    </source>
</evidence>
<sequence>MQIIAETHSHTVACDHAFSTIYENVQYAARSGIRFLCVTEHCPAMEGAPGGMFFSNLPNVIPDLMEGVVVLKGAETNIIDYEGGLDLPDRKLARLDWVIASYHINCLAPATEEEHTAGWLAVAKNPLVDVIGHAGDERYRFDVDAVVKAFAENGKIVEINAHSFECRPGSAENCRRIAESCKKYGVRMVCSSDAHFFTQIGNVGAAVEMLEEIGFPEELVMNADYGRFLALAREKSGRPLI</sequence>
<protein>
    <submittedName>
        <fullName evidence="2">Phosphatase</fullName>
    </submittedName>
</protein>
<keyword evidence="3" id="KW-1185">Reference proteome</keyword>
<dbReference type="AlphaFoldDB" id="A0A498D220"/>
<comment type="caution">
    <text evidence="2">The sequence shown here is derived from an EMBL/GenBank/DDBJ whole genome shotgun (WGS) entry which is preliminary data.</text>
</comment>
<accession>A0A498D220</accession>
<feature type="domain" description="PHP" evidence="1">
    <location>
        <begin position="7"/>
        <end position="162"/>
    </location>
</feature>
<dbReference type="InterPro" id="IPR004013">
    <property type="entry name" value="PHP_dom"/>
</dbReference>
<dbReference type="Proteomes" id="UP000276301">
    <property type="component" value="Unassembled WGS sequence"/>
</dbReference>
<dbReference type="PANTHER" id="PTHR36928">
    <property type="entry name" value="PHOSPHATASE YCDX-RELATED"/>
    <property type="match status" value="1"/>
</dbReference>
<dbReference type="CDD" id="cd07437">
    <property type="entry name" value="PHP_HisPPase_Ycdx_like"/>
    <property type="match status" value="1"/>
</dbReference>
<organism evidence="2 3">
    <name type="scientific">Anaerotruncus massiliensis</name>
    <name type="common">ex Liu et al. 2021</name>
    <dbReference type="NCBI Taxonomy" id="2321404"/>
    <lineage>
        <taxon>Bacteria</taxon>
        <taxon>Bacillati</taxon>
        <taxon>Bacillota</taxon>
        <taxon>Clostridia</taxon>
        <taxon>Eubacteriales</taxon>
        <taxon>Oscillospiraceae</taxon>
        <taxon>Anaerotruncus</taxon>
    </lineage>
</organism>
<dbReference type="InterPro" id="IPR050243">
    <property type="entry name" value="PHP_phosphatase"/>
</dbReference>
<proteinExistence type="predicted"/>
<dbReference type="EMBL" id="RCHT01000001">
    <property type="protein sequence ID" value="RLL14594.1"/>
    <property type="molecule type" value="Genomic_DNA"/>
</dbReference>
<dbReference type="RefSeq" id="WP_121585673.1">
    <property type="nucleotide sequence ID" value="NZ_RCHT01000001.1"/>
</dbReference>
<reference evidence="2 3" key="1">
    <citation type="submission" date="2018-10" db="EMBL/GenBank/DDBJ databases">
        <title>Anaerotruncus faecis sp. nov., isolated from human feces.</title>
        <authorList>
            <person name="Wang Y.-J."/>
        </authorList>
    </citation>
    <scope>NUCLEOTIDE SEQUENCE [LARGE SCALE GENOMIC DNA]</scope>
    <source>
        <strain evidence="2 3">22A2-44</strain>
    </source>
</reference>
<dbReference type="InterPro" id="IPR016195">
    <property type="entry name" value="Pol/histidinol_Pase-like"/>
</dbReference>
<dbReference type="SUPFAM" id="SSF89550">
    <property type="entry name" value="PHP domain-like"/>
    <property type="match status" value="1"/>
</dbReference>
<evidence type="ECO:0000313" key="2">
    <source>
        <dbReference type="EMBL" id="RLL14594.1"/>
    </source>
</evidence>
<dbReference type="Gene3D" id="3.20.20.140">
    <property type="entry name" value="Metal-dependent hydrolases"/>
    <property type="match status" value="1"/>
</dbReference>
<evidence type="ECO:0000313" key="3">
    <source>
        <dbReference type="Proteomes" id="UP000276301"/>
    </source>
</evidence>
<gene>
    <name evidence="2" type="ORF">D4A47_01015</name>
</gene>